<dbReference type="AlphaFoldDB" id="A0A0E9QLP3"/>
<name>A0A0E9QLP3_ANGAN</name>
<accession>A0A0E9QLP3</accession>
<reference evidence="2" key="1">
    <citation type="submission" date="2014-11" db="EMBL/GenBank/DDBJ databases">
        <authorList>
            <person name="Amaro Gonzalez C."/>
        </authorList>
    </citation>
    <scope>NUCLEOTIDE SEQUENCE</scope>
</reference>
<proteinExistence type="predicted"/>
<keyword evidence="1" id="KW-1133">Transmembrane helix</keyword>
<keyword evidence="1" id="KW-0812">Transmembrane</keyword>
<protein>
    <submittedName>
        <fullName evidence="2">Uncharacterized protein</fullName>
    </submittedName>
</protein>
<dbReference type="EMBL" id="GBXM01090766">
    <property type="protein sequence ID" value="JAH17811.1"/>
    <property type="molecule type" value="Transcribed_RNA"/>
</dbReference>
<reference evidence="2" key="2">
    <citation type="journal article" date="2015" name="Fish Shellfish Immunol.">
        <title>Early steps in the European eel (Anguilla anguilla)-Vibrio vulnificus interaction in the gills: Role of the RtxA13 toxin.</title>
        <authorList>
            <person name="Callol A."/>
            <person name="Pajuelo D."/>
            <person name="Ebbesson L."/>
            <person name="Teles M."/>
            <person name="MacKenzie S."/>
            <person name="Amaro C."/>
        </authorList>
    </citation>
    <scope>NUCLEOTIDE SEQUENCE</scope>
</reference>
<sequence length="73" mass="8115">MVSVGRLVSVDGIQIFTPALKHTSTLRFSNLMVSAEKCCRVNSFIFVQYLLLINHCIYMAYVIVNSGAAVGFR</sequence>
<evidence type="ECO:0000313" key="2">
    <source>
        <dbReference type="EMBL" id="JAH17811.1"/>
    </source>
</evidence>
<organism evidence="2">
    <name type="scientific">Anguilla anguilla</name>
    <name type="common">European freshwater eel</name>
    <name type="synonym">Muraena anguilla</name>
    <dbReference type="NCBI Taxonomy" id="7936"/>
    <lineage>
        <taxon>Eukaryota</taxon>
        <taxon>Metazoa</taxon>
        <taxon>Chordata</taxon>
        <taxon>Craniata</taxon>
        <taxon>Vertebrata</taxon>
        <taxon>Euteleostomi</taxon>
        <taxon>Actinopterygii</taxon>
        <taxon>Neopterygii</taxon>
        <taxon>Teleostei</taxon>
        <taxon>Anguilliformes</taxon>
        <taxon>Anguillidae</taxon>
        <taxon>Anguilla</taxon>
    </lineage>
</organism>
<feature type="transmembrane region" description="Helical" evidence="1">
    <location>
        <begin position="44"/>
        <end position="64"/>
    </location>
</feature>
<evidence type="ECO:0000256" key="1">
    <source>
        <dbReference type="SAM" id="Phobius"/>
    </source>
</evidence>
<keyword evidence="1" id="KW-0472">Membrane</keyword>